<dbReference type="AlphaFoldDB" id="A0A8K1I7S3"/>
<evidence type="ECO:0000313" key="2">
    <source>
        <dbReference type="EMBL" id="UBU98451.1"/>
    </source>
</evidence>
<keyword evidence="2" id="KW-0496">Mitochondrion</keyword>
<reference evidence="2" key="1">
    <citation type="submission" date="2021-01" db="EMBL/GenBank/DDBJ databases">
        <authorList>
            <person name="Sun H.-H."/>
            <person name="Zhang S."/>
            <person name="Zhang Y.-J."/>
        </authorList>
    </citation>
    <scope>NUCLEOTIDE SEQUENCE</scope>
    <source>
        <strain evidence="2">CMM1</strain>
    </source>
</reference>
<name>A0A8K1I7S3_9PEZI</name>
<gene>
    <name evidence="2" type="primary">orf126C</name>
</gene>
<geneLocation type="mitochondrion" evidence="2"/>
<protein>
    <submittedName>
        <fullName evidence="2">Uncharacterized protein</fullName>
    </submittedName>
</protein>
<dbReference type="RefSeq" id="YP_010218758.1">
    <property type="nucleotide sequence ID" value="NC_058917.1"/>
</dbReference>
<evidence type="ECO:0000256" key="1">
    <source>
        <dbReference type="SAM" id="MobiDB-lite"/>
    </source>
</evidence>
<organism evidence="2">
    <name type="scientific">Morchella brunnea</name>
    <dbReference type="NCBI Taxonomy" id="1174671"/>
    <lineage>
        <taxon>Eukaryota</taxon>
        <taxon>Fungi</taxon>
        <taxon>Dikarya</taxon>
        <taxon>Ascomycota</taxon>
        <taxon>Pezizomycotina</taxon>
        <taxon>Pezizomycetes</taxon>
        <taxon>Pezizales</taxon>
        <taxon>Morchellaceae</taxon>
        <taxon>Morchella</taxon>
    </lineage>
</organism>
<accession>A0A8K1I7S3</accession>
<feature type="region of interest" description="Disordered" evidence="1">
    <location>
        <begin position="76"/>
        <end position="95"/>
    </location>
</feature>
<dbReference type="GeneID" id="68665235"/>
<proteinExistence type="predicted"/>
<dbReference type="EMBL" id="MW538937">
    <property type="protein sequence ID" value="UBU98451.1"/>
    <property type="molecule type" value="Genomic_DNA"/>
</dbReference>
<sequence>MHFPQVGYACFPHPVPSLSLSPPHILRTPVKKNKIIFYYRPAPWRKHAIWSEYKCSTICAWGLIAAKHPIGGAQLQGSAPSSHLPTRGGGGGRCRKRAALRGGGGYKECMQHIWYCVLKRGGGRGI</sequence>